<keyword evidence="1" id="KW-0812">Transmembrane</keyword>
<organism evidence="3 4">
    <name type="scientific">Macrolepiota fuliginosa MF-IS2</name>
    <dbReference type="NCBI Taxonomy" id="1400762"/>
    <lineage>
        <taxon>Eukaryota</taxon>
        <taxon>Fungi</taxon>
        <taxon>Dikarya</taxon>
        <taxon>Basidiomycota</taxon>
        <taxon>Agaricomycotina</taxon>
        <taxon>Agaricomycetes</taxon>
        <taxon>Agaricomycetidae</taxon>
        <taxon>Agaricales</taxon>
        <taxon>Agaricineae</taxon>
        <taxon>Agaricaceae</taxon>
        <taxon>Macrolepiota</taxon>
    </lineage>
</organism>
<dbReference type="InterPro" id="IPR055561">
    <property type="entry name" value="DUF7137"/>
</dbReference>
<comment type="caution">
    <text evidence="3">The sequence shown here is derived from an EMBL/GenBank/DDBJ whole genome shotgun (WGS) entry which is preliminary data.</text>
</comment>
<dbReference type="Pfam" id="PF23585">
    <property type="entry name" value="DUF7137"/>
    <property type="match status" value="1"/>
</dbReference>
<evidence type="ECO:0000313" key="3">
    <source>
        <dbReference type="EMBL" id="KAF9443309.1"/>
    </source>
</evidence>
<dbReference type="EMBL" id="MU151491">
    <property type="protein sequence ID" value="KAF9443309.1"/>
    <property type="molecule type" value="Genomic_DNA"/>
</dbReference>
<dbReference type="PANTHER" id="PTHR42028">
    <property type="entry name" value="CHROMOSOME 1, WHOLE GENOME SHOTGUN SEQUENCE"/>
    <property type="match status" value="1"/>
</dbReference>
<reference evidence="3" key="1">
    <citation type="submission" date="2020-11" db="EMBL/GenBank/DDBJ databases">
        <authorList>
            <consortium name="DOE Joint Genome Institute"/>
            <person name="Ahrendt S."/>
            <person name="Riley R."/>
            <person name="Andreopoulos W."/>
            <person name="Labutti K."/>
            <person name="Pangilinan J."/>
            <person name="Ruiz-Duenas F.J."/>
            <person name="Barrasa J.M."/>
            <person name="Sanchez-Garcia M."/>
            <person name="Camarero S."/>
            <person name="Miyauchi S."/>
            <person name="Serrano A."/>
            <person name="Linde D."/>
            <person name="Babiker R."/>
            <person name="Drula E."/>
            <person name="Ayuso-Fernandez I."/>
            <person name="Pacheco R."/>
            <person name="Padilla G."/>
            <person name="Ferreira P."/>
            <person name="Barriuso J."/>
            <person name="Kellner H."/>
            <person name="Castanera R."/>
            <person name="Alfaro M."/>
            <person name="Ramirez L."/>
            <person name="Pisabarro A.G."/>
            <person name="Kuo A."/>
            <person name="Tritt A."/>
            <person name="Lipzen A."/>
            <person name="He G."/>
            <person name="Yan M."/>
            <person name="Ng V."/>
            <person name="Cullen D."/>
            <person name="Martin F."/>
            <person name="Rosso M.-N."/>
            <person name="Henrissat B."/>
            <person name="Hibbett D."/>
            <person name="Martinez A.T."/>
            <person name="Grigoriev I.V."/>
        </authorList>
    </citation>
    <scope>NUCLEOTIDE SEQUENCE</scope>
    <source>
        <strain evidence="3">MF-IS2</strain>
    </source>
</reference>
<dbReference type="Proteomes" id="UP000807342">
    <property type="component" value="Unassembled WGS sequence"/>
</dbReference>
<name>A0A9P5X456_9AGAR</name>
<keyword evidence="1" id="KW-0472">Membrane</keyword>
<protein>
    <recommendedName>
        <fullName evidence="2">DUF7137 domain-containing protein</fullName>
    </recommendedName>
</protein>
<gene>
    <name evidence="3" type="ORF">P691DRAFT_797519</name>
</gene>
<feature type="transmembrane region" description="Helical" evidence="1">
    <location>
        <begin position="169"/>
        <end position="188"/>
    </location>
</feature>
<keyword evidence="1" id="KW-1133">Transmembrane helix</keyword>
<evidence type="ECO:0000256" key="1">
    <source>
        <dbReference type="SAM" id="Phobius"/>
    </source>
</evidence>
<proteinExistence type="predicted"/>
<keyword evidence="4" id="KW-1185">Reference proteome</keyword>
<dbReference type="PANTHER" id="PTHR42028:SF1">
    <property type="entry name" value="YALI0E30657P"/>
    <property type="match status" value="1"/>
</dbReference>
<evidence type="ECO:0000259" key="2">
    <source>
        <dbReference type="Pfam" id="PF23585"/>
    </source>
</evidence>
<feature type="domain" description="DUF7137" evidence="2">
    <location>
        <begin position="18"/>
        <end position="154"/>
    </location>
</feature>
<sequence length="193" mass="20821">MATNANVEVNVILIPPNAPAGGILMTQPPQTAVSFYKVAPSQTVTFGWNFTSVLQDSQSLTVSAICDNGNTYPVGPTDGVLPGTATQVFWDLYSWQSSNPQQPLPQGTCTLTMWDNRGQSALPRPGFMKPFNNLQFGLYTPQPYTPLASGWSCTECHNDSVISAATHPAFIGILVSFLVIFLSGFHLLRPNVA</sequence>
<dbReference type="OrthoDB" id="2435509at2759"/>
<evidence type="ECO:0000313" key="4">
    <source>
        <dbReference type="Proteomes" id="UP000807342"/>
    </source>
</evidence>
<dbReference type="AlphaFoldDB" id="A0A9P5X456"/>
<accession>A0A9P5X456</accession>